<name>A0A9D4TXW6_CHLVU</name>
<evidence type="ECO:0000313" key="2">
    <source>
        <dbReference type="Proteomes" id="UP001055712"/>
    </source>
</evidence>
<dbReference type="AlphaFoldDB" id="A0A9D4TXW6"/>
<proteinExistence type="predicted"/>
<sequence length="111" mass="11902">MQHTALSFPRKLSAGLAAVAFQGHRSACVSMLVIRGLLATGHAAAQAAKKARQLAREAELSVHGMVRRLQTQSRRHSHQMRLQLGCNNVMHDLIAHATAGWAGHHASRAGG</sequence>
<reference evidence="1" key="1">
    <citation type="journal article" date="2019" name="Plant J.">
        <title>Chlorella vulgaris genome assembly and annotation reveals the molecular basis for metabolic acclimation to high light conditions.</title>
        <authorList>
            <person name="Cecchin M."/>
            <person name="Marcolungo L."/>
            <person name="Rossato M."/>
            <person name="Girolomoni L."/>
            <person name="Cosentino E."/>
            <person name="Cuine S."/>
            <person name="Li-Beisson Y."/>
            <person name="Delledonne M."/>
            <person name="Ballottari M."/>
        </authorList>
    </citation>
    <scope>NUCLEOTIDE SEQUENCE</scope>
    <source>
        <strain evidence="1">211/11P</strain>
    </source>
</reference>
<evidence type="ECO:0000313" key="1">
    <source>
        <dbReference type="EMBL" id="KAI3437826.1"/>
    </source>
</evidence>
<dbReference type="Proteomes" id="UP001055712">
    <property type="component" value="Unassembled WGS sequence"/>
</dbReference>
<gene>
    <name evidence="1" type="ORF">D9Q98_000273</name>
</gene>
<comment type="caution">
    <text evidence="1">The sequence shown here is derived from an EMBL/GenBank/DDBJ whole genome shotgun (WGS) entry which is preliminary data.</text>
</comment>
<accession>A0A9D4TXW6</accession>
<protein>
    <submittedName>
        <fullName evidence="1">Uncharacterized protein</fullName>
    </submittedName>
</protein>
<keyword evidence="2" id="KW-1185">Reference proteome</keyword>
<dbReference type="EMBL" id="SIDB01000001">
    <property type="protein sequence ID" value="KAI3437826.1"/>
    <property type="molecule type" value="Genomic_DNA"/>
</dbReference>
<reference evidence="1" key="2">
    <citation type="submission" date="2020-11" db="EMBL/GenBank/DDBJ databases">
        <authorList>
            <person name="Cecchin M."/>
            <person name="Marcolungo L."/>
            <person name="Rossato M."/>
            <person name="Girolomoni L."/>
            <person name="Cosentino E."/>
            <person name="Cuine S."/>
            <person name="Li-Beisson Y."/>
            <person name="Delledonne M."/>
            <person name="Ballottari M."/>
        </authorList>
    </citation>
    <scope>NUCLEOTIDE SEQUENCE</scope>
    <source>
        <strain evidence="1">211/11P</strain>
        <tissue evidence="1">Whole cell</tissue>
    </source>
</reference>
<organism evidence="1 2">
    <name type="scientific">Chlorella vulgaris</name>
    <name type="common">Green alga</name>
    <dbReference type="NCBI Taxonomy" id="3077"/>
    <lineage>
        <taxon>Eukaryota</taxon>
        <taxon>Viridiplantae</taxon>
        <taxon>Chlorophyta</taxon>
        <taxon>core chlorophytes</taxon>
        <taxon>Trebouxiophyceae</taxon>
        <taxon>Chlorellales</taxon>
        <taxon>Chlorellaceae</taxon>
        <taxon>Chlorella clade</taxon>
        <taxon>Chlorella</taxon>
    </lineage>
</organism>